<protein>
    <submittedName>
        <fullName evidence="1">Unannotated protein</fullName>
    </submittedName>
</protein>
<proteinExistence type="predicted"/>
<gene>
    <name evidence="1" type="ORF">UFOPK1506_00603</name>
</gene>
<sequence>MPGIGGSGFLSKFPKSRSIDRFSDASPQIINQSKNPGAQPANPAQIDYVGVGWDSSLRLQAIPYIKAEKNIGGGVREEALCANPTDPTCQPNNGWSTLYVSGGIGNCATATNGACVESITMIKADKSEVVAKPIQKFPKELKEFAGTINSSGAGFAPGLASWLWKIEGDGGGTENDYLAGGVVISTARPAGTTWGTPELVQFFFELTPVFRETSSLIKQPGIKTQKSPTSGAVEVMPENGESGCLANDTGVCLHRRAFPADARFKVVLQIPRNITGWLNGRLNAPVVTSNPINGAFDRITGEAGASENIFAGKWLKRSEIPALKFPSDQSGRPYEQIFSGKGGMMVEDPGRDGALDAYNVWAPYIGDYAFAINQTWTVSNALVSNPEERRCPSRGVVGVVATNASAYAATAPVYNKESGTLDYKVAAPHYGPYVDGKSEKVNSGTYGLSIASSQIKCLYGMEKLPSSASISITSSDGKESVSTVELKSSGDWVYLEAKNFTFSSPTLKIKLNQSAAQSSSAAAGSSGSSSSAMKSAAPAKAASPKISITCIKGKVTKKVTGSAPKCPAGFKKR</sequence>
<accession>A0A6J6CQG1</accession>
<name>A0A6J6CQG1_9ZZZZ</name>
<evidence type="ECO:0000313" key="1">
    <source>
        <dbReference type="EMBL" id="CAB4553445.1"/>
    </source>
</evidence>
<dbReference type="AlphaFoldDB" id="A0A6J6CQG1"/>
<dbReference type="EMBL" id="CAEZSV010000091">
    <property type="protein sequence ID" value="CAB4553445.1"/>
    <property type="molecule type" value="Genomic_DNA"/>
</dbReference>
<reference evidence="1" key="1">
    <citation type="submission" date="2020-05" db="EMBL/GenBank/DDBJ databases">
        <authorList>
            <person name="Chiriac C."/>
            <person name="Salcher M."/>
            <person name="Ghai R."/>
            <person name="Kavagutti S V."/>
        </authorList>
    </citation>
    <scope>NUCLEOTIDE SEQUENCE</scope>
</reference>
<organism evidence="1">
    <name type="scientific">freshwater metagenome</name>
    <dbReference type="NCBI Taxonomy" id="449393"/>
    <lineage>
        <taxon>unclassified sequences</taxon>
        <taxon>metagenomes</taxon>
        <taxon>ecological metagenomes</taxon>
    </lineage>
</organism>